<feature type="chain" id="PRO_5025354255" description="Phosphodiester glycosidase domain-containing protein" evidence="1">
    <location>
        <begin position="28"/>
        <end position="249"/>
    </location>
</feature>
<evidence type="ECO:0000313" key="4">
    <source>
        <dbReference type="Proteomes" id="UP000309061"/>
    </source>
</evidence>
<dbReference type="Pfam" id="PF09992">
    <property type="entry name" value="NAGPA"/>
    <property type="match status" value="1"/>
</dbReference>
<evidence type="ECO:0000259" key="2">
    <source>
        <dbReference type="Pfam" id="PF09992"/>
    </source>
</evidence>
<dbReference type="Proteomes" id="UP000309061">
    <property type="component" value="Chromosome"/>
</dbReference>
<dbReference type="OrthoDB" id="5515706at2"/>
<reference evidence="3 4" key="1">
    <citation type="submission" date="2019-11" db="EMBL/GenBank/DDBJ databases">
        <title>The genome sequence of Methylocystis heyeri.</title>
        <authorList>
            <person name="Oshkin I.Y."/>
            <person name="Miroshnikov K."/>
            <person name="Dedysh S.N."/>
        </authorList>
    </citation>
    <scope>NUCLEOTIDE SEQUENCE [LARGE SCALE GENOMIC DNA]</scope>
    <source>
        <strain evidence="3 4">H2</strain>
    </source>
</reference>
<feature type="domain" description="Phosphodiester glycosidase" evidence="2">
    <location>
        <begin position="80"/>
        <end position="225"/>
    </location>
</feature>
<accession>A0A6B8KCX4</accession>
<feature type="signal peptide" evidence="1">
    <location>
        <begin position="1"/>
        <end position="27"/>
    </location>
</feature>
<organism evidence="3 4">
    <name type="scientific">Methylocystis heyeri</name>
    <dbReference type="NCBI Taxonomy" id="391905"/>
    <lineage>
        <taxon>Bacteria</taxon>
        <taxon>Pseudomonadati</taxon>
        <taxon>Pseudomonadota</taxon>
        <taxon>Alphaproteobacteria</taxon>
        <taxon>Hyphomicrobiales</taxon>
        <taxon>Methylocystaceae</taxon>
        <taxon>Methylocystis</taxon>
    </lineage>
</organism>
<protein>
    <recommendedName>
        <fullName evidence="2">Phosphodiester glycosidase domain-containing protein</fullName>
    </recommendedName>
</protein>
<dbReference type="InterPro" id="IPR018711">
    <property type="entry name" value="NAGPA"/>
</dbReference>
<evidence type="ECO:0000313" key="3">
    <source>
        <dbReference type="EMBL" id="QGM45549.1"/>
    </source>
</evidence>
<dbReference type="RefSeq" id="WP_136495827.1">
    <property type="nucleotide sequence ID" value="NZ_CP046052.1"/>
</dbReference>
<dbReference type="KEGG" id="mhey:H2LOC_007470"/>
<keyword evidence="4" id="KW-1185">Reference proteome</keyword>
<dbReference type="PROSITE" id="PS51257">
    <property type="entry name" value="PROKAR_LIPOPROTEIN"/>
    <property type="match status" value="1"/>
</dbReference>
<dbReference type="EMBL" id="CP046052">
    <property type="protein sequence ID" value="QGM45549.1"/>
    <property type="molecule type" value="Genomic_DNA"/>
</dbReference>
<keyword evidence="1" id="KW-0732">Signal</keyword>
<name>A0A6B8KCX4_9HYPH</name>
<dbReference type="AlphaFoldDB" id="A0A6B8KCX4"/>
<gene>
    <name evidence="3" type="ORF">H2LOC_007470</name>
</gene>
<evidence type="ECO:0000256" key="1">
    <source>
        <dbReference type="SAM" id="SignalP"/>
    </source>
</evidence>
<sequence>MIGRSNPQKLFLALVLAVLWGVPAAAACRDFEEGAASYAICEFDARKSDIRLFLEDSKGVVLGSFSALESALNAKGEALAFAMNAGMYDQNREPIGLFIQRGQIVHPANTRPGAGNFHMKPNGVFWIDDGKAGVTETGRFLSSRLHPAYATQSGPLLVSGGRINPHIHDSGSSEKIRNGVCVAEGRFVRFVISNQPVTFHAFAHLFRERLQCADALFLDGSISSLYAPELGRRDRFMPMGPIVGVVKKP</sequence>
<proteinExistence type="predicted"/>